<organism evidence="3 4">
    <name type="scientific">Saprolegnia diclina (strain VS20)</name>
    <dbReference type="NCBI Taxonomy" id="1156394"/>
    <lineage>
        <taxon>Eukaryota</taxon>
        <taxon>Sar</taxon>
        <taxon>Stramenopiles</taxon>
        <taxon>Oomycota</taxon>
        <taxon>Saprolegniomycetes</taxon>
        <taxon>Saprolegniales</taxon>
        <taxon>Saprolegniaceae</taxon>
        <taxon>Saprolegnia</taxon>
    </lineage>
</organism>
<dbReference type="RefSeq" id="XP_008619427.1">
    <property type="nucleotide sequence ID" value="XM_008621205.1"/>
</dbReference>
<dbReference type="InterPro" id="IPR010987">
    <property type="entry name" value="Glutathione-S-Trfase_C-like"/>
</dbReference>
<evidence type="ECO:0008006" key="5">
    <source>
        <dbReference type="Google" id="ProtNLM"/>
    </source>
</evidence>
<dbReference type="AlphaFoldDB" id="T0PY11"/>
<dbReference type="Gene3D" id="3.40.30.10">
    <property type="entry name" value="Glutaredoxin"/>
    <property type="match status" value="1"/>
</dbReference>
<dbReference type="PROSITE" id="PS50405">
    <property type="entry name" value="GST_CTER"/>
    <property type="match status" value="1"/>
</dbReference>
<dbReference type="VEuPathDB" id="FungiDB:SDRG_15042"/>
<feature type="domain" description="GST N-terminal" evidence="1">
    <location>
        <begin position="60"/>
        <end position="139"/>
    </location>
</feature>
<dbReference type="SUPFAM" id="SSF52833">
    <property type="entry name" value="Thioredoxin-like"/>
    <property type="match status" value="1"/>
</dbReference>
<accession>T0PY11</accession>
<dbReference type="EMBL" id="JH767214">
    <property type="protein sequence ID" value="EQC27141.1"/>
    <property type="molecule type" value="Genomic_DNA"/>
</dbReference>
<dbReference type="InParanoid" id="T0PY11"/>
<evidence type="ECO:0000259" key="2">
    <source>
        <dbReference type="PROSITE" id="PS50405"/>
    </source>
</evidence>
<dbReference type="GO" id="GO:0005737">
    <property type="term" value="C:cytoplasm"/>
    <property type="evidence" value="ECO:0007669"/>
    <property type="project" value="TreeGrafter"/>
</dbReference>
<dbReference type="PANTHER" id="PTHR43968">
    <property type="match status" value="1"/>
</dbReference>
<reference evidence="3 4" key="1">
    <citation type="submission" date="2012-04" db="EMBL/GenBank/DDBJ databases">
        <title>The Genome Sequence of Saprolegnia declina VS20.</title>
        <authorList>
            <consortium name="The Broad Institute Genome Sequencing Platform"/>
            <person name="Russ C."/>
            <person name="Nusbaum C."/>
            <person name="Tyler B."/>
            <person name="van West P."/>
            <person name="Dieguez-Uribeondo J."/>
            <person name="de Bruijn I."/>
            <person name="Tripathy S."/>
            <person name="Jiang R."/>
            <person name="Young S.K."/>
            <person name="Zeng Q."/>
            <person name="Gargeya S."/>
            <person name="Fitzgerald M."/>
            <person name="Haas B."/>
            <person name="Abouelleil A."/>
            <person name="Alvarado L."/>
            <person name="Arachchi H.M."/>
            <person name="Berlin A."/>
            <person name="Chapman S.B."/>
            <person name="Goldberg J."/>
            <person name="Griggs A."/>
            <person name="Gujja S."/>
            <person name="Hansen M."/>
            <person name="Howarth C."/>
            <person name="Imamovic A."/>
            <person name="Larimer J."/>
            <person name="McCowen C."/>
            <person name="Montmayeur A."/>
            <person name="Murphy C."/>
            <person name="Neiman D."/>
            <person name="Pearson M."/>
            <person name="Priest M."/>
            <person name="Roberts A."/>
            <person name="Saif S."/>
            <person name="Shea T."/>
            <person name="Sisk P."/>
            <person name="Sykes S."/>
            <person name="Wortman J."/>
            <person name="Nusbaum C."/>
            <person name="Birren B."/>
        </authorList>
    </citation>
    <scope>NUCLEOTIDE SEQUENCE [LARGE SCALE GENOMIC DNA]</scope>
    <source>
        <strain evidence="3 4">VS20</strain>
    </source>
</reference>
<dbReference type="OrthoDB" id="202840at2759"/>
<dbReference type="SUPFAM" id="SSF47616">
    <property type="entry name" value="GST C-terminal domain-like"/>
    <property type="match status" value="1"/>
</dbReference>
<dbReference type="GeneID" id="19955769"/>
<evidence type="ECO:0000313" key="3">
    <source>
        <dbReference type="EMBL" id="EQC27141.1"/>
    </source>
</evidence>
<evidence type="ECO:0000313" key="4">
    <source>
        <dbReference type="Proteomes" id="UP000030762"/>
    </source>
</evidence>
<dbReference type="InterPro" id="IPR036282">
    <property type="entry name" value="Glutathione-S-Trfase_C_sf"/>
</dbReference>
<evidence type="ECO:0000259" key="1">
    <source>
        <dbReference type="PROSITE" id="PS50404"/>
    </source>
</evidence>
<keyword evidence="4" id="KW-1185">Reference proteome</keyword>
<dbReference type="Proteomes" id="UP000030762">
    <property type="component" value="Unassembled WGS sequence"/>
</dbReference>
<dbReference type="InterPro" id="IPR040079">
    <property type="entry name" value="Glutathione_S-Trfase"/>
</dbReference>
<proteinExistence type="predicted"/>
<feature type="domain" description="GST C-terminal" evidence="2">
    <location>
        <begin position="141"/>
        <end position="281"/>
    </location>
</feature>
<sequence>MFLRRPVHLLARGCPRWLPFTTQLFSPTRLFQTSTSMRLDIIEYTSLDATTLASFQTQDGKLHLFNSLVCPFGHRALWTAVEVDAAFDMIGISLTAMPESYKTDFNRFGTVPFLLDDGEPVYESTIISQYIDAKVNGGKLYCADAPRLAALAQLAVAKFEPSRFYAILHNSDDAKMPALEAEMRASLQGLERIYREHAAAFRAKGPYLLGDRFSSAEINIMTFLFRFDILLQHYRKVRVLGDDIPLLSAALEASMARPAFALTARDADFYIRGAKYPQRYFTAGEH</sequence>
<dbReference type="PROSITE" id="PS50404">
    <property type="entry name" value="GST_NTER"/>
    <property type="match status" value="1"/>
</dbReference>
<dbReference type="InterPro" id="IPR050983">
    <property type="entry name" value="GST_Omega/HSP26"/>
</dbReference>
<dbReference type="STRING" id="1156394.T0PY11"/>
<dbReference type="SFLD" id="SFLDS00019">
    <property type="entry name" value="Glutathione_Transferase_(cytos"/>
    <property type="match status" value="1"/>
</dbReference>
<protein>
    <recommendedName>
        <fullName evidence="5">GST N-terminal domain-containing protein</fullName>
    </recommendedName>
</protein>
<dbReference type="InterPro" id="IPR041695">
    <property type="entry name" value="GST_C_5"/>
</dbReference>
<dbReference type="Pfam" id="PF13417">
    <property type="entry name" value="GST_N_3"/>
    <property type="match status" value="1"/>
</dbReference>
<dbReference type="CDD" id="cd00570">
    <property type="entry name" value="GST_N_family"/>
    <property type="match status" value="1"/>
</dbReference>
<dbReference type="InterPro" id="IPR004045">
    <property type="entry name" value="Glutathione_S-Trfase_N"/>
</dbReference>
<dbReference type="InterPro" id="IPR036249">
    <property type="entry name" value="Thioredoxin-like_sf"/>
</dbReference>
<gene>
    <name evidence="3" type="ORF">SDRG_15042</name>
</gene>
<dbReference type="Pfam" id="PF16865">
    <property type="entry name" value="GST_C_5"/>
    <property type="match status" value="1"/>
</dbReference>
<dbReference type="Gene3D" id="1.20.1050.10">
    <property type="match status" value="1"/>
</dbReference>
<name>T0PY11_SAPDV</name>
<dbReference type="PANTHER" id="PTHR43968:SF6">
    <property type="entry name" value="GLUTATHIONE S-TRANSFERASE OMEGA"/>
    <property type="match status" value="1"/>
</dbReference>
<dbReference type="CDD" id="cd00299">
    <property type="entry name" value="GST_C_family"/>
    <property type="match status" value="1"/>
</dbReference>